<dbReference type="AlphaFoldDB" id="A0A0D2GBK6"/>
<evidence type="ECO:0000313" key="1">
    <source>
        <dbReference type="EMBL" id="KIX12262.1"/>
    </source>
</evidence>
<dbReference type="EMBL" id="AZAC01000034">
    <property type="protein sequence ID" value="KIX12262.1"/>
    <property type="molecule type" value="Genomic_DNA"/>
</dbReference>
<name>A0A0D2GBK6_9BACT</name>
<accession>A0A0D2GBK6</accession>
<keyword evidence="2" id="KW-1185">Reference proteome</keyword>
<protein>
    <submittedName>
        <fullName evidence="1">Uncharacterized protein</fullName>
    </submittedName>
</protein>
<reference evidence="1 2" key="1">
    <citation type="submission" date="2013-11" db="EMBL/GenBank/DDBJ databases">
        <title>Metagenomic analysis of a methanogenic consortium involved in long chain n-alkane degradation.</title>
        <authorList>
            <person name="Davidova I.A."/>
            <person name="Callaghan A.V."/>
            <person name="Wawrik B."/>
            <person name="Pruitt S."/>
            <person name="Marks C."/>
            <person name="Duncan K.E."/>
            <person name="Suflita J.M."/>
        </authorList>
    </citation>
    <scope>NUCLEOTIDE SEQUENCE [LARGE SCALE GENOMIC DNA]</scope>
    <source>
        <strain evidence="1 2">SPR</strain>
    </source>
</reference>
<organism evidence="1 2">
    <name type="scientific">Dethiosulfatarculus sandiegensis</name>
    <dbReference type="NCBI Taxonomy" id="1429043"/>
    <lineage>
        <taxon>Bacteria</taxon>
        <taxon>Pseudomonadati</taxon>
        <taxon>Thermodesulfobacteriota</taxon>
        <taxon>Desulfarculia</taxon>
        <taxon>Desulfarculales</taxon>
        <taxon>Desulfarculaceae</taxon>
        <taxon>Dethiosulfatarculus</taxon>
    </lineage>
</organism>
<dbReference type="STRING" id="1429043.X474_19835"/>
<dbReference type="Proteomes" id="UP000032233">
    <property type="component" value="Unassembled WGS sequence"/>
</dbReference>
<comment type="caution">
    <text evidence="1">The sequence shown here is derived from an EMBL/GenBank/DDBJ whole genome shotgun (WGS) entry which is preliminary data.</text>
</comment>
<evidence type="ECO:0000313" key="2">
    <source>
        <dbReference type="Proteomes" id="UP000032233"/>
    </source>
</evidence>
<proteinExistence type="predicted"/>
<sequence>MFYCMRKKFFYSQALARRQVVVYVSFECQRLFIGEKT</sequence>
<gene>
    <name evidence="1" type="ORF">X474_19835</name>
</gene>
<dbReference type="InParanoid" id="A0A0D2GBK6"/>